<sequence>MTVDRKATISFSLNAASPLIEDATASTLAVAEGSVRLVNVDSGVNGTTVPVVEYDLVSSNNKDYEIQFLGANDLDPNTRYKLEINPTGTDNTETVNFTTGLAATDDVAPTVAEQGTVANTTTTSSQSVSVTAVAQRGQITFNTDSIAVQMSEGLDISDATVTLRNLSDNTTVSLPGSSVFLADSDADSTNGEDILVVDPAVNLDADSTYVLNVSDVKDASGNVASDFEFIFESAAAPATVTNSGVLASVSNSVQGDAEDFENANADITNGSIATDTITVNTVNPSTTMNVQVDNGDTADQVATKIQAALTGNVTGYNVAVNGVNTSQLDFTATSAGNLTDITFSIAEQDYALENTGTISGAVTTQGDDAGNAEEFTITVSDDAAAAGKASITVGAETYIIDIAVTDTAADIADKIEAAINTDGVPTGYSVDSVTGNSSVVLTYANDSGQTDLTLTASQVDTTVAAAAATVSQQGAANTTETHTATFTNSLATKDITVTVNGQAYTVGVVNGMSSTQVATAVANEIGSTDPNWTVTNNFNGTLTFTSKIANANVSDLTVNVTE</sequence>
<protein>
    <submittedName>
        <fullName evidence="1">Ig-like domain</fullName>
    </submittedName>
</protein>
<dbReference type="Proteomes" id="UP000019102">
    <property type="component" value="Unassembled WGS sequence"/>
</dbReference>
<dbReference type="EMBL" id="BAVS01000005">
    <property type="protein sequence ID" value="GAE92442.1"/>
    <property type="molecule type" value="Genomic_DNA"/>
</dbReference>
<dbReference type="RefSeq" id="WP_035722450.1">
    <property type="nucleotide sequence ID" value="NZ_BAVS01000005.1"/>
</dbReference>
<evidence type="ECO:0000313" key="1">
    <source>
        <dbReference type="EMBL" id="GAE92442.1"/>
    </source>
</evidence>
<organism evidence="1 2">
    <name type="scientific">Gracilibacillus boraciitolerans JCM 21714</name>
    <dbReference type="NCBI Taxonomy" id="1298598"/>
    <lineage>
        <taxon>Bacteria</taxon>
        <taxon>Bacillati</taxon>
        <taxon>Bacillota</taxon>
        <taxon>Bacilli</taxon>
        <taxon>Bacillales</taxon>
        <taxon>Bacillaceae</taxon>
        <taxon>Gracilibacillus</taxon>
    </lineage>
</organism>
<evidence type="ECO:0000313" key="2">
    <source>
        <dbReference type="Proteomes" id="UP000019102"/>
    </source>
</evidence>
<name>W4VGX0_9BACI</name>
<dbReference type="AlphaFoldDB" id="W4VGX0"/>
<reference evidence="1 2" key="1">
    <citation type="journal article" date="2014" name="Genome Announc.">
        <title>Draft Genome Sequence of the Boron-Tolerant and Moderately Halotolerant Bacterium Gracilibacillus boraciitolerans JCM 21714T.</title>
        <authorList>
            <person name="Ahmed I."/>
            <person name="Oshima K."/>
            <person name="Suda W."/>
            <person name="Kitamura K."/>
            <person name="Iida T."/>
            <person name="Ohmori Y."/>
            <person name="Fujiwara T."/>
            <person name="Hattori M."/>
            <person name="Ohkuma M."/>
        </authorList>
    </citation>
    <scope>NUCLEOTIDE SEQUENCE [LARGE SCALE GENOMIC DNA]</scope>
    <source>
        <strain evidence="1 2">JCM 21714</strain>
    </source>
</reference>
<accession>W4VGX0</accession>
<gene>
    <name evidence="1" type="ORF">JCM21714_1444</name>
</gene>
<keyword evidence="2" id="KW-1185">Reference proteome</keyword>
<comment type="caution">
    <text evidence="1">The sequence shown here is derived from an EMBL/GenBank/DDBJ whole genome shotgun (WGS) entry which is preliminary data.</text>
</comment>
<proteinExistence type="predicted"/>